<evidence type="ECO:0000313" key="3">
    <source>
        <dbReference type="Proteomes" id="UP000321533"/>
    </source>
</evidence>
<reference evidence="2 3" key="1">
    <citation type="journal article" date="2016" name="Int. J. Syst. Evol. Microbiol.">
        <title>Panacibacter ginsenosidivorans gen. nov., sp. nov., with ginsenoside converting activity isolated from soil of a ginseng field.</title>
        <authorList>
            <person name="Siddiqi M.Z."/>
            <person name="Muhammad Shafi S."/>
            <person name="Choi K.D."/>
            <person name="Im W.T."/>
        </authorList>
    </citation>
    <scope>NUCLEOTIDE SEQUENCE [LARGE SCALE GENOMIC DNA]</scope>
    <source>
        <strain evidence="2 3">Gsoil1550</strain>
    </source>
</reference>
<keyword evidence="1" id="KW-1133">Transmembrane helix</keyword>
<dbReference type="AlphaFoldDB" id="A0A5B8VEU6"/>
<keyword evidence="1" id="KW-0812">Transmembrane</keyword>
<dbReference type="KEGG" id="pgin:FRZ67_20650"/>
<protein>
    <submittedName>
        <fullName evidence="2">Uncharacterized protein</fullName>
    </submittedName>
</protein>
<organism evidence="2 3">
    <name type="scientific">Panacibacter ginsenosidivorans</name>
    <dbReference type="NCBI Taxonomy" id="1813871"/>
    <lineage>
        <taxon>Bacteria</taxon>
        <taxon>Pseudomonadati</taxon>
        <taxon>Bacteroidota</taxon>
        <taxon>Chitinophagia</taxon>
        <taxon>Chitinophagales</taxon>
        <taxon>Chitinophagaceae</taxon>
        <taxon>Panacibacter</taxon>
    </lineage>
</organism>
<keyword evidence="1" id="KW-0472">Membrane</keyword>
<keyword evidence="3" id="KW-1185">Reference proteome</keyword>
<dbReference type="Proteomes" id="UP000321533">
    <property type="component" value="Chromosome"/>
</dbReference>
<proteinExistence type="predicted"/>
<feature type="transmembrane region" description="Helical" evidence="1">
    <location>
        <begin position="36"/>
        <end position="53"/>
    </location>
</feature>
<evidence type="ECO:0000256" key="1">
    <source>
        <dbReference type="SAM" id="Phobius"/>
    </source>
</evidence>
<name>A0A5B8VEU6_9BACT</name>
<gene>
    <name evidence="2" type="ORF">FRZ67_20650</name>
</gene>
<evidence type="ECO:0000313" key="2">
    <source>
        <dbReference type="EMBL" id="QEC69593.1"/>
    </source>
</evidence>
<sequence length="66" mass="7601">MNWRTVVGIILILSSIEEMLRVFFDYRAGKSEASPYDVMLGFIIVAFIGFLLMRKGMQKSVNKLKK</sequence>
<feature type="transmembrane region" description="Helical" evidence="1">
    <location>
        <begin position="7"/>
        <end position="24"/>
    </location>
</feature>
<dbReference type="RefSeq" id="WP_147192469.1">
    <property type="nucleotide sequence ID" value="NZ_CP042435.1"/>
</dbReference>
<dbReference type="EMBL" id="CP042435">
    <property type="protein sequence ID" value="QEC69593.1"/>
    <property type="molecule type" value="Genomic_DNA"/>
</dbReference>
<accession>A0A5B8VEU6</accession>